<gene>
    <name evidence="1" type="ORF">GCM10010502_54390</name>
    <name evidence="2" type="ORF">HS99_0004885</name>
</gene>
<organism evidence="2 3">
    <name type="scientific">Kitasatospora aureofaciens</name>
    <name type="common">Streptomyces aureofaciens</name>
    <dbReference type="NCBI Taxonomy" id="1894"/>
    <lineage>
        <taxon>Bacteria</taxon>
        <taxon>Bacillati</taxon>
        <taxon>Actinomycetota</taxon>
        <taxon>Actinomycetes</taxon>
        <taxon>Kitasatosporales</taxon>
        <taxon>Streptomycetaceae</taxon>
        <taxon>Kitasatospora</taxon>
    </lineage>
</organism>
<evidence type="ECO:0000313" key="3">
    <source>
        <dbReference type="Proteomes" id="UP000037395"/>
    </source>
</evidence>
<sequence>MGVMTDYFRAADAAVVRRVLEAADGGSPLLGPQRALDGVEAKGLDPTVVLGQLVAAVRQVPWAVDLVGDTPVWPATPPPGRDGPEDEDDPWLTGPWVFELDAGTRDTLAAIPDEDIPAVAARWARAEELHGASAESLCPVVGDLAGLARRARVAGDLLYCWTCL</sequence>
<dbReference type="Proteomes" id="UP000610124">
    <property type="component" value="Unassembled WGS sequence"/>
</dbReference>
<protein>
    <recommendedName>
        <fullName evidence="4">DUF1877 domain-containing protein</fullName>
    </recommendedName>
</protein>
<dbReference type="OrthoDB" id="3537879at2"/>
<reference evidence="2" key="3">
    <citation type="submission" date="2016-08" db="EMBL/GenBank/DDBJ databases">
        <title>Sequencing, Assembly and Comparative Genomics of S. aureofaciens ATCC 10762.</title>
        <authorList>
            <person name="Gradnigo J.S."/>
            <person name="Johnson N."/>
            <person name="Somerville G.A."/>
        </authorList>
    </citation>
    <scope>NUCLEOTIDE SEQUENCE [LARGE SCALE GENOMIC DNA]</scope>
    <source>
        <strain evidence="2">ATCC 10762</strain>
    </source>
</reference>
<proteinExistence type="predicted"/>
<accession>A0A8H9I0X3</accession>
<evidence type="ECO:0000313" key="1">
    <source>
        <dbReference type="EMBL" id="GGU93897.1"/>
    </source>
</evidence>
<reference evidence="1" key="5">
    <citation type="submission" date="2020-09" db="EMBL/GenBank/DDBJ databases">
        <authorList>
            <person name="Sun Q."/>
            <person name="Ohkuma M."/>
        </authorList>
    </citation>
    <scope>NUCLEOTIDE SEQUENCE</scope>
    <source>
        <strain evidence="1">JCM 4434</strain>
    </source>
</reference>
<comment type="caution">
    <text evidence="2">The sequence shown here is derived from an EMBL/GenBank/DDBJ whole genome shotgun (WGS) entry which is preliminary data.</text>
</comment>
<name>A0A1E7N8Y3_KITAU</name>
<dbReference type="AlphaFoldDB" id="A0A1E7N8Y3"/>
<dbReference type="Proteomes" id="UP000037395">
    <property type="component" value="Unassembled WGS sequence"/>
</dbReference>
<evidence type="ECO:0000313" key="2">
    <source>
        <dbReference type="EMBL" id="OEV37157.1"/>
    </source>
</evidence>
<dbReference type="EMBL" id="JPRF03000021">
    <property type="protein sequence ID" value="OEV37157.1"/>
    <property type="molecule type" value="Genomic_DNA"/>
</dbReference>
<dbReference type="EMBL" id="BMUB01000015">
    <property type="protein sequence ID" value="GGU93897.1"/>
    <property type="molecule type" value="Genomic_DNA"/>
</dbReference>
<keyword evidence="3" id="KW-1185">Reference proteome</keyword>
<accession>A0A1E7N8Y3</accession>
<dbReference type="KEGG" id="kau:B6264_24105"/>
<reference evidence="3" key="4">
    <citation type="submission" date="2016-08" db="EMBL/GenBank/DDBJ databases">
        <title>Sequencing, assembly and comparative genomics of S. aureofaciens ATCC 10762.</title>
        <authorList>
            <person name="Gradnigo J.S."/>
            <person name="Johnson N."/>
            <person name="Somerville G.A."/>
        </authorList>
    </citation>
    <scope>NUCLEOTIDE SEQUENCE [LARGE SCALE GENOMIC DNA]</scope>
    <source>
        <strain evidence="3">ATCC 10762 / DSM 40127 / CCM 3239 / JCM 4008 / LMG 5968 / NBRC 12843 / NCIMB 8234 / A-377</strain>
    </source>
</reference>
<reference evidence="2 3" key="2">
    <citation type="submission" date="2014-07" db="EMBL/GenBank/DDBJ databases">
        <authorList>
            <person name="Zhang J.E."/>
            <person name="Yang H."/>
            <person name="Guo J."/>
            <person name="Deng Z."/>
            <person name="Luo H."/>
            <person name="Luo M."/>
            <person name="Zhao B."/>
        </authorList>
    </citation>
    <scope>NUCLEOTIDE SEQUENCE [LARGE SCALE GENOMIC DNA]</scope>
    <source>
        <strain evidence="2">ATCC 10762</strain>
        <strain evidence="3">ATCC 10762 / DSM 40127 / CCM 3239 / JCM 4008 / LMG 5968 / NBRC 12843 / NCIMB 8234 / A-377</strain>
    </source>
</reference>
<evidence type="ECO:0008006" key="4">
    <source>
        <dbReference type="Google" id="ProtNLM"/>
    </source>
</evidence>
<reference evidence="1" key="1">
    <citation type="journal article" date="2014" name="Int. J. Syst. Evol. Microbiol.">
        <title>Complete genome sequence of Corynebacterium casei LMG S-19264T (=DSM 44701T), isolated from a smear-ripened cheese.</title>
        <authorList>
            <consortium name="US DOE Joint Genome Institute (JGI-PGF)"/>
            <person name="Walter F."/>
            <person name="Albersmeier A."/>
            <person name="Kalinowski J."/>
            <person name="Ruckert C."/>
        </authorList>
    </citation>
    <scope>NUCLEOTIDE SEQUENCE</scope>
    <source>
        <strain evidence="1">JCM 4434</strain>
    </source>
</reference>